<dbReference type="AlphaFoldDB" id="Q8NPX9"/>
<reference evidence="3" key="1">
    <citation type="journal article" date="2003" name="Appl. Microbiol. Biotechnol.">
        <title>The Corynebacterium glutamicum genome: features and impacts on biotechnological processes.</title>
        <authorList>
            <person name="Ikeda M."/>
            <person name="Nakagawa S."/>
        </authorList>
    </citation>
    <scope>NUCLEOTIDE SEQUENCE [LARGE SCALE GENOMIC DNA]</scope>
    <source>
        <strain evidence="3">ATCC 13032 / DSM 20300 / BCRC 11384 / JCM 1318 / LMG 3730 / NCIMB 10025</strain>
    </source>
</reference>
<evidence type="ECO:0000313" key="2">
    <source>
        <dbReference type="EMBL" id="BAB99075.1"/>
    </source>
</evidence>
<feature type="region of interest" description="Disordered" evidence="1">
    <location>
        <begin position="455"/>
        <end position="483"/>
    </location>
</feature>
<dbReference type="OrthoDB" id="9933828at2"/>
<dbReference type="RefSeq" id="WP_011014535.1">
    <property type="nucleotide sequence ID" value="NC_003450.3"/>
</dbReference>
<accession>Q8NPX9</accession>
<feature type="region of interest" description="Disordered" evidence="1">
    <location>
        <begin position="555"/>
        <end position="580"/>
    </location>
</feature>
<dbReference type="HOGENOM" id="CLU_426830_0_0_11"/>
<gene>
    <name evidence="2" type="ordered locus">Cgl1682</name>
</gene>
<dbReference type="GeneID" id="1019649"/>
<protein>
    <submittedName>
        <fullName evidence="2">Uncharacterized protein</fullName>
    </submittedName>
</protein>
<accession>Q6M4U5</accession>
<name>Q8NPX9_CORGL</name>
<dbReference type="EMBL" id="BA000036">
    <property type="protein sequence ID" value="BAB99075.1"/>
    <property type="molecule type" value="Genomic_DNA"/>
</dbReference>
<dbReference type="eggNOG" id="COG2931">
    <property type="taxonomic scope" value="Bacteria"/>
</dbReference>
<dbReference type="KEGG" id="cgl:Cgl1682"/>
<keyword evidence="3" id="KW-1185">Reference proteome</keyword>
<dbReference type="PATRIC" id="fig|196627.13.peg.1641"/>
<dbReference type="Proteomes" id="UP000000582">
    <property type="component" value="Chromosome"/>
</dbReference>
<feature type="compositionally biased region" description="Basic and acidic residues" evidence="1">
    <location>
        <begin position="466"/>
        <end position="482"/>
    </location>
</feature>
<sequence length="641" mass="67865">MTFNKQGREVGVRPQFVLGSRIARPIALALATTVAIGGVAVATSDHVAQFGMATASAATLPDSIVTSVSYTLNGLSFSDPVELGISDNDKREELLGDITKGELRLQMEFSIPDSATAEDEYVFNLTGDGLRFFNSNDRTVPVRNDAGIRVADLLVSNGGTRGTLTNFSSDAGTTSRTAALDMELYGWVSSAQQTGERPIQDWTVGKTEGQVENKVVRYGVAGHPWIISTVQHTWVKSTQTVSHFRSEQDWKINQPPAVDMGALAYAAPLGVVVGHANVVISNNNGAGFRGALVNTTPTTRDVILNFTAADGATLRERSGGGFEDFDVFSEVPRVEETSTRISYSYKNSFEYDEFVAAFPEYDVAAWEPTVVYSADKTTATATFKNIPSDISFSWTGIEALEPFSPGKTFEHKVQGSVGEPAGAFTRDNYFTEGELYKHRHADDLLSGDGLFGPNITDGDGNLPSVDDGKDGDDGSDGSDGRDGVVAIDVVDNADGTVTVTLSDGTTFTLDAGQDGKDGLDGLDGTGLTLESATPDEDGNITYVLSDGTEFTVRNGVDGSDGKDGKDGVNGTDGVDGSDGKGLVEVSRVTNDNGSVTITYEDGSQITTKPTPTNWLSKLLDLLLPLFNLFGLGGGSVISSSK</sequence>
<evidence type="ECO:0000313" key="3">
    <source>
        <dbReference type="Proteomes" id="UP000000582"/>
    </source>
</evidence>
<dbReference type="KEGG" id="cgb:cg1897"/>
<dbReference type="BioCyc" id="CORYNE:G18NG-11274-MONOMER"/>
<organism evidence="2 3">
    <name type="scientific">Corynebacterium glutamicum (strain ATCC 13032 / DSM 20300 / JCM 1318 / BCRC 11384 / CCUG 27702 / LMG 3730 / NBRC 12168 / NCIMB 10025 / NRRL B-2784 / 534)</name>
    <dbReference type="NCBI Taxonomy" id="196627"/>
    <lineage>
        <taxon>Bacteria</taxon>
        <taxon>Bacillati</taxon>
        <taxon>Actinomycetota</taxon>
        <taxon>Actinomycetes</taxon>
        <taxon>Mycobacteriales</taxon>
        <taxon>Corynebacteriaceae</taxon>
        <taxon>Corynebacterium</taxon>
    </lineage>
</organism>
<dbReference type="STRING" id="196627.cg1897"/>
<evidence type="ECO:0000256" key="1">
    <source>
        <dbReference type="SAM" id="MobiDB-lite"/>
    </source>
</evidence>
<proteinExistence type="predicted"/>